<accession>A0A0E9R8A5</accession>
<sequence length="34" mass="4018">MQGEPLVNTNTSLYKTQIHFYMIFLSKVKWSKIA</sequence>
<reference evidence="1" key="1">
    <citation type="submission" date="2014-11" db="EMBL/GenBank/DDBJ databases">
        <authorList>
            <person name="Amaro Gonzalez C."/>
        </authorList>
    </citation>
    <scope>NUCLEOTIDE SEQUENCE</scope>
</reference>
<name>A0A0E9R8A5_ANGAN</name>
<protein>
    <submittedName>
        <fullName evidence="1">Uncharacterized protein</fullName>
    </submittedName>
</protein>
<dbReference type="EMBL" id="GBXM01083565">
    <property type="protein sequence ID" value="JAH25012.1"/>
    <property type="molecule type" value="Transcribed_RNA"/>
</dbReference>
<evidence type="ECO:0000313" key="1">
    <source>
        <dbReference type="EMBL" id="JAH25012.1"/>
    </source>
</evidence>
<reference evidence="1" key="2">
    <citation type="journal article" date="2015" name="Fish Shellfish Immunol.">
        <title>Early steps in the European eel (Anguilla anguilla)-Vibrio vulnificus interaction in the gills: Role of the RtxA13 toxin.</title>
        <authorList>
            <person name="Callol A."/>
            <person name="Pajuelo D."/>
            <person name="Ebbesson L."/>
            <person name="Teles M."/>
            <person name="MacKenzie S."/>
            <person name="Amaro C."/>
        </authorList>
    </citation>
    <scope>NUCLEOTIDE SEQUENCE</scope>
</reference>
<proteinExistence type="predicted"/>
<organism evidence="1">
    <name type="scientific">Anguilla anguilla</name>
    <name type="common">European freshwater eel</name>
    <name type="synonym">Muraena anguilla</name>
    <dbReference type="NCBI Taxonomy" id="7936"/>
    <lineage>
        <taxon>Eukaryota</taxon>
        <taxon>Metazoa</taxon>
        <taxon>Chordata</taxon>
        <taxon>Craniata</taxon>
        <taxon>Vertebrata</taxon>
        <taxon>Euteleostomi</taxon>
        <taxon>Actinopterygii</taxon>
        <taxon>Neopterygii</taxon>
        <taxon>Teleostei</taxon>
        <taxon>Anguilliformes</taxon>
        <taxon>Anguillidae</taxon>
        <taxon>Anguilla</taxon>
    </lineage>
</organism>
<dbReference type="AlphaFoldDB" id="A0A0E9R8A5"/>